<dbReference type="Gene3D" id="1.20.1070.10">
    <property type="entry name" value="Rhodopsin 7-helix transmembrane proteins"/>
    <property type="match status" value="1"/>
</dbReference>
<comment type="subcellular location">
    <subcellularLocation>
        <location evidence="1">Membrane</location>
        <topology evidence="1">Multi-pass membrane protein</topology>
    </subcellularLocation>
</comment>
<feature type="transmembrane region" description="Helical" evidence="5">
    <location>
        <begin position="390"/>
        <end position="409"/>
    </location>
</feature>
<dbReference type="Pfam" id="PF00002">
    <property type="entry name" value="7tm_2"/>
    <property type="match status" value="1"/>
</dbReference>
<dbReference type="InterPro" id="IPR000832">
    <property type="entry name" value="GPCR_2_secretin-like"/>
</dbReference>
<keyword evidence="7" id="KW-1185">Reference proteome</keyword>
<keyword evidence="3 5" id="KW-1133">Transmembrane helix</keyword>
<feature type="transmembrane region" description="Helical" evidence="5">
    <location>
        <begin position="273"/>
        <end position="291"/>
    </location>
</feature>
<feature type="transmembrane region" description="Helical" evidence="5">
    <location>
        <begin position="320"/>
        <end position="342"/>
    </location>
</feature>
<evidence type="ECO:0000313" key="6">
    <source>
        <dbReference type="EMBL" id="CAG2196505.1"/>
    </source>
</evidence>
<keyword evidence="4 5" id="KW-0472">Membrane</keyword>
<evidence type="ECO:0000256" key="1">
    <source>
        <dbReference type="ARBA" id="ARBA00004141"/>
    </source>
</evidence>
<organism evidence="6 7">
    <name type="scientific">Mytilus edulis</name>
    <name type="common">Blue mussel</name>
    <dbReference type="NCBI Taxonomy" id="6550"/>
    <lineage>
        <taxon>Eukaryota</taxon>
        <taxon>Metazoa</taxon>
        <taxon>Spiralia</taxon>
        <taxon>Lophotrochozoa</taxon>
        <taxon>Mollusca</taxon>
        <taxon>Bivalvia</taxon>
        <taxon>Autobranchia</taxon>
        <taxon>Pteriomorphia</taxon>
        <taxon>Mytilida</taxon>
        <taxon>Mytiloidea</taxon>
        <taxon>Mytilidae</taxon>
        <taxon>Mytilinae</taxon>
        <taxon>Mytilus</taxon>
    </lineage>
</organism>
<feature type="transmembrane region" description="Helical" evidence="5">
    <location>
        <begin position="363"/>
        <end position="384"/>
    </location>
</feature>
<name>A0A8S3QI70_MYTED</name>
<dbReference type="PANTHER" id="PTHR45902">
    <property type="entry name" value="LATROPHILIN RECEPTOR-LIKE PROTEIN A"/>
    <property type="match status" value="1"/>
</dbReference>
<proteinExistence type="predicted"/>
<evidence type="ECO:0000313" key="7">
    <source>
        <dbReference type="Proteomes" id="UP000683360"/>
    </source>
</evidence>
<evidence type="ECO:0000256" key="4">
    <source>
        <dbReference type="ARBA" id="ARBA00023136"/>
    </source>
</evidence>
<dbReference type="AlphaFoldDB" id="A0A8S3QI70"/>
<dbReference type="PANTHER" id="PTHR45902:SF4">
    <property type="entry name" value="G-PROTEIN COUPLED RECEPTORS FAMILY 2 PROFILE 2 DOMAIN-CONTAINING PROTEIN"/>
    <property type="match status" value="1"/>
</dbReference>
<accession>A0A8S3QI70</accession>
<dbReference type="InterPro" id="IPR053231">
    <property type="entry name" value="GPCR_LN-TM7"/>
</dbReference>
<keyword evidence="2 5" id="KW-0812">Transmembrane</keyword>
<dbReference type="GO" id="GO:0004930">
    <property type="term" value="F:G protein-coupled receptor activity"/>
    <property type="evidence" value="ECO:0007669"/>
    <property type="project" value="InterPro"/>
</dbReference>
<gene>
    <name evidence="6" type="ORF">MEDL_11365</name>
</gene>
<evidence type="ECO:0000256" key="5">
    <source>
        <dbReference type="SAM" id="Phobius"/>
    </source>
</evidence>
<evidence type="ECO:0008006" key="8">
    <source>
        <dbReference type="Google" id="ProtNLM"/>
    </source>
</evidence>
<evidence type="ECO:0000256" key="2">
    <source>
        <dbReference type="ARBA" id="ARBA00022692"/>
    </source>
</evidence>
<protein>
    <recommendedName>
        <fullName evidence="8">G-protein coupled receptors family 2 profile 2 domain-containing protein</fullName>
    </recommendedName>
</protein>
<comment type="caution">
    <text evidence="6">The sequence shown here is derived from an EMBL/GenBank/DDBJ whole genome shotgun (WGS) entry which is preliminary data.</text>
</comment>
<dbReference type="GO" id="GO:0016020">
    <property type="term" value="C:membrane"/>
    <property type="evidence" value="ECO:0007669"/>
    <property type="project" value="UniProtKB-SubCell"/>
</dbReference>
<evidence type="ECO:0000256" key="3">
    <source>
        <dbReference type="ARBA" id="ARBA00022989"/>
    </source>
</evidence>
<reference evidence="6" key="1">
    <citation type="submission" date="2021-03" db="EMBL/GenBank/DDBJ databases">
        <authorList>
            <person name="Bekaert M."/>
        </authorList>
    </citation>
    <scope>NUCLEOTIDE SEQUENCE</scope>
</reference>
<dbReference type="Proteomes" id="UP000683360">
    <property type="component" value="Unassembled WGS sequence"/>
</dbReference>
<sequence>MLTQSKRNELIDMFRIKGLLLYLSKDDVTDNINNPQQSLKKLINGNANSSSSLYKDGKHYELFLTFSTIVERSHMCTHLETYLNFEIHLVYYVILTKNYTDEELIRLGLIAILPLSVMNFTQFTRRTVIAVSESKTMLRVNVILKVLKKVFHLEKRLIENSFHERKTSIIIRRNDTESIFRVKNRKDIVISTGNQSAKFNSLYVLKFVLADSSFLLRRLKRFDIYNHAKFDDFCIDQQVTVDVKPDGSFNIDAAIKSRREVPKRDLVRKRRHVTGIGILIPLLIVVSGIVIDQTGPEYWSLGYGGAVCFPNRFPSNVVLFSGPVVLAVGIDFVCLTYIISQICRVRLELRHIRKLNLYRDAQIYLRIVALSGVFWTTGIISAIYEIQWLDILFTILCGLQGFFVAVANLNTSRVQSLKSEPKQSKTTDSK</sequence>
<dbReference type="EMBL" id="CAJPWZ010000559">
    <property type="protein sequence ID" value="CAG2196505.1"/>
    <property type="molecule type" value="Genomic_DNA"/>
</dbReference>
<dbReference type="OrthoDB" id="5990066at2759"/>